<name>A0A1B7TEU7_9ASCO</name>
<keyword evidence="2" id="KW-1185">Reference proteome</keyword>
<feature type="non-terminal residue" evidence="1">
    <location>
        <position position="1"/>
    </location>
</feature>
<accession>A0A1B7TEU7</accession>
<organism evidence="1 2">
    <name type="scientific">Hanseniaspora valbyensis NRRL Y-1626</name>
    <dbReference type="NCBI Taxonomy" id="766949"/>
    <lineage>
        <taxon>Eukaryota</taxon>
        <taxon>Fungi</taxon>
        <taxon>Dikarya</taxon>
        <taxon>Ascomycota</taxon>
        <taxon>Saccharomycotina</taxon>
        <taxon>Saccharomycetes</taxon>
        <taxon>Saccharomycodales</taxon>
        <taxon>Saccharomycodaceae</taxon>
        <taxon>Hanseniaspora</taxon>
    </lineage>
</organism>
<dbReference type="Proteomes" id="UP000092321">
    <property type="component" value="Unassembled WGS sequence"/>
</dbReference>
<evidence type="ECO:0000313" key="2">
    <source>
        <dbReference type="Proteomes" id="UP000092321"/>
    </source>
</evidence>
<gene>
    <name evidence="1" type="ORF">HANVADRAFT_2059</name>
</gene>
<comment type="caution">
    <text evidence="1">The sequence shown here is derived from an EMBL/GenBank/DDBJ whole genome shotgun (WGS) entry which is preliminary data.</text>
</comment>
<protein>
    <submittedName>
        <fullName evidence="1">Uncharacterized protein</fullName>
    </submittedName>
</protein>
<dbReference type="AlphaFoldDB" id="A0A1B7TEU7"/>
<evidence type="ECO:0000313" key="1">
    <source>
        <dbReference type="EMBL" id="OBA27228.1"/>
    </source>
</evidence>
<dbReference type="EMBL" id="LXPE01000010">
    <property type="protein sequence ID" value="OBA27228.1"/>
    <property type="molecule type" value="Genomic_DNA"/>
</dbReference>
<sequence length="103" mass="11866">NSSNKNKLIIERDIIRYILTICDNNNSDINKLLNTTQDSLRYDSSNNNSNTILTKLIGNNKTIINSNNQYYYLINISKRLMRIPLGINSIDILKRLVVVHNSL</sequence>
<proteinExistence type="predicted"/>
<reference evidence="2" key="1">
    <citation type="journal article" date="2016" name="Proc. Natl. Acad. Sci. U.S.A.">
        <title>Comparative genomics of biotechnologically important yeasts.</title>
        <authorList>
            <person name="Riley R."/>
            <person name="Haridas S."/>
            <person name="Wolfe K.H."/>
            <person name="Lopes M.R."/>
            <person name="Hittinger C.T."/>
            <person name="Goeker M."/>
            <person name="Salamov A.A."/>
            <person name="Wisecaver J.H."/>
            <person name="Long T.M."/>
            <person name="Calvey C.H."/>
            <person name="Aerts A.L."/>
            <person name="Barry K.W."/>
            <person name="Choi C."/>
            <person name="Clum A."/>
            <person name="Coughlan A.Y."/>
            <person name="Deshpande S."/>
            <person name="Douglass A.P."/>
            <person name="Hanson S.J."/>
            <person name="Klenk H.-P."/>
            <person name="LaButti K.M."/>
            <person name="Lapidus A."/>
            <person name="Lindquist E.A."/>
            <person name="Lipzen A.M."/>
            <person name="Meier-Kolthoff J.P."/>
            <person name="Ohm R.A."/>
            <person name="Otillar R.P."/>
            <person name="Pangilinan J.L."/>
            <person name="Peng Y."/>
            <person name="Rokas A."/>
            <person name="Rosa C.A."/>
            <person name="Scheuner C."/>
            <person name="Sibirny A.A."/>
            <person name="Slot J.C."/>
            <person name="Stielow J.B."/>
            <person name="Sun H."/>
            <person name="Kurtzman C.P."/>
            <person name="Blackwell M."/>
            <person name="Grigoriev I.V."/>
            <person name="Jeffries T.W."/>
        </authorList>
    </citation>
    <scope>NUCLEOTIDE SEQUENCE [LARGE SCALE GENOMIC DNA]</scope>
    <source>
        <strain evidence="2">NRRL Y-1626</strain>
    </source>
</reference>